<evidence type="ECO:0000256" key="11">
    <source>
        <dbReference type="HAMAP-Rule" id="MF_00300"/>
    </source>
</evidence>
<keyword evidence="7 11" id="KW-0274">FAD</keyword>
<dbReference type="PANTHER" id="PTHR21085:SF0">
    <property type="entry name" value="CHORISMATE SYNTHASE"/>
    <property type="match status" value="1"/>
</dbReference>
<dbReference type="GO" id="GO:0005829">
    <property type="term" value="C:cytosol"/>
    <property type="evidence" value="ECO:0007669"/>
    <property type="project" value="TreeGrafter"/>
</dbReference>
<comment type="caution">
    <text evidence="13">The sequence shown here is derived from an EMBL/GenBank/DDBJ whole genome shotgun (WGS) entry which is preliminary data.</text>
</comment>
<dbReference type="UniPathway" id="UPA00053">
    <property type="reaction ID" value="UER00090"/>
</dbReference>
<dbReference type="PROSITE" id="PS00788">
    <property type="entry name" value="CHORISMATE_SYNTHASE_2"/>
    <property type="match status" value="1"/>
</dbReference>
<dbReference type="Gene3D" id="3.60.150.10">
    <property type="entry name" value="Chorismate synthase AroC"/>
    <property type="match status" value="1"/>
</dbReference>
<dbReference type="NCBIfam" id="TIGR00033">
    <property type="entry name" value="aroC"/>
    <property type="match status" value="1"/>
</dbReference>
<dbReference type="PIRSF" id="PIRSF001456">
    <property type="entry name" value="Chorismate_synth"/>
    <property type="match status" value="1"/>
</dbReference>
<comment type="cofactor">
    <cofactor evidence="11 12">
        <name>FMNH2</name>
        <dbReference type="ChEBI" id="CHEBI:57618"/>
    </cofactor>
    <text evidence="11 12">Reduced FMN (FMNH(2)).</text>
</comment>
<protein>
    <recommendedName>
        <fullName evidence="3 11">Chorismate synthase</fullName>
        <shortName evidence="11">CS</shortName>
        <ecNumber evidence="3 11">4.2.3.5</ecNumber>
    </recommendedName>
    <alternativeName>
        <fullName evidence="11">5-enolpyruvylshikimate-3-phosphate phospholyase</fullName>
    </alternativeName>
</protein>
<dbReference type="HAMAP" id="MF_00300">
    <property type="entry name" value="Chorismate_synth"/>
    <property type="match status" value="1"/>
</dbReference>
<keyword evidence="10 11" id="KW-0456">Lyase</keyword>
<keyword evidence="4 11" id="KW-0028">Amino-acid biosynthesis</keyword>
<evidence type="ECO:0000313" key="14">
    <source>
        <dbReference type="Proteomes" id="UP000267841"/>
    </source>
</evidence>
<keyword evidence="9 11" id="KW-0057">Aromatic amino acid biosynthesis</keyword>
<dbReference type="InterPro" id="IPR035904">
    <property type="entry name" value="Chorismate_synth_AroC_sf"/>
</dbReference>
<dbReference type="RefSeq" id="WP_121012119.1">
    <property type="nucleotide sequence ID" value="NZ_RCCJ01000001.1"/>
</dbReference>
<evidence type="ECO:0000256" key="7">
    <source>
        <dbReference type="ARBA" id="ARBA00022827"/>
    </source>
</evidence>
<dbReference type="NCBIfam" id="NF003793">
    <property type="entry name" value="PRK05382.1"/>
    <property type="match status" value="1"/>
</dbReference>
<name>A0A497XQB5_9AQUI</name>
<evidence type="ECO:0000256" key="3">
    <source>
        <dbReference type="ARBA" id="ARBA00013036"/>
    </source>
</evidence>
<reference evidence="13 14" key="1">
    <citation type="submission" date="2018-10" db="EMBL/GenBank/DDBJ databases">
        <title>Genomic Encyclopedia of Archaeal and Bacterial Type Strains, Phase II (KMG-II): from individual species to whole genera.</title>
        <authorList>
            <person name="Goeker M."/>
        </authorList>
    </citation>
    <scope>NUCLEOTIDE SEQUENCE [LARGE SCALE GENOMIC DNA]</scope>
    <source>
        <strain evidence="13 14">DSM 16510</strain>
    </source>
</reference>
<feature type="binding site" evidence="11">
    <location>
        <position position="339"/>
    </location>
    <ligand>
        <name>FMN</name>
        <dbReference type="ChEBI" id="CHEBI:58210"/>
    </ligand>
</feature>
<feature type="binding site" evidence="11">
    <location>
        <begin position="253"/>
        <end position="254"/>
    </location>
    <ligand>
        <name>FMN</name>
        <dbReference type="ChEBI" id="CHEBI:58210"/>
    </ligand>
</feature>
<dbReference type="EC" id="4.2.3.5" evidence="3 11"/>
<dbReference type="GO" id="GO:0004107">
    <property type="term" value="F:chorismate synthase activity"/>
    <property type="evidence" value="ECO:0007669"/>
    <property type="project" value="UniProtKB-UniRule"/>
</dbReference>
<evidence type="ECO:0000256" key="2">
    <source>
        <dbReference type="ARBA" id="ARBA00008014"/>
    </source>
</evidence>
<sequence length="390" mass="43467">MSLRVLRFLTAGESHGRGLTAVLEGIPANLDISTEYINRELQRRQRGYGRGGRMKIEKDKVEILSGVRFGKTIGSPITLWIENKDWKNWEDKMAVEGEPTESVVPFKRPRPGHADLVGGIKYNQRDLRNILERASARETAARVAIGAVCKRFLEEFGIRVGSYVINIGECSFPLEEKDLLKRHELAEQSELRFPDPSKDEEFKRYIDSVREKGESAGGMFEVFAVGVPPGLGSHIQWDRRIDGRIAQAMMSIQAMKAVEIGLGVESATRLGSEVHDEIGYDPERGYFRYSNNLGGTEGGITNGMPILVRVTMKPIPTLKNPLRSVDIDTKEELSAGKERTDVVAVPAASVVGEAMLAIVLTDALLEKLGGDFMEEVKSRFEIYMKHVKSF</sequence>
<dbReference type="OrthoDB" id="9771806at2"/>
<evidence type="ECO:0000256" key="9">
    <source>
        <dbReference type="ARBA" id="ARBA00023141"/>
    </source>
</evidence>
<evidence type="ECO:0000256" key="10">
    <source>
        <dbReference type="ARBA" id="ARBA00023239"/>
    </source>
</evidence>
<dbReference type="GO" id="GO:0009073">
    <property type="term" value="P:aromatic amino acid family biosynthetic process"/>
    <property type="evidence" value="ECO:0007669"/>
    <property type="project" value="UniProtKB-KW"/>
</dbReference>
<comment type="similarity">
    <text evidence="2 11 12">Belongs to the chorismate synthase family.</text>
</comment>
<evidence type="ECO:0000256" key="4">
    <source>
        <dbReference type="ARBA" id="ARBA00022605"/>
    </source>
</evidence>
<comment type="pathway">
    <text evidence="1 11 12">Metabolic intermediate biosynthesis; chorismate biosynthesis; chorismate from D-erythrose 4-phosphate and phosphoenolpyruvate: step 7/7.</text>
</comment>
<dbReference type="FunFam" id="3.60.150.10:FF:000002">
    <property type="entry name" value="Chorismate synthase"/>
    <property type="match status" value="1"/>
</dbReference>
<evidence type="ECO:0000256" key="8">
    <source>
        <dbReference type="ARBA" id="ARBA00022857"/>
    </source>
</evidence>
<dbReference type="AlphaFoldDB" id="A0A497XQB5"/>
<evidence type="ECO:0000256" key="12">
    <source>
        <dbReference type="RuleBase" id="RU000605"/>
    </source>
</evidence>
<dbReference type="Proteomes" id="UP000267841">
    <property type="component" value="Unassembled WGS sequence"/>
</dbReference>
<keyword evidence="5 11" id="KW-0285">Flavoprotein</keyword>
<dbReference type="PANTHER" id="PTHR21085">
    <property type="entry name" value="CHORISMATE SYNTHASE"/>
    <property type="match status" value="1"/>
</dbReference>
<dbReference type="EMBL" id="RCCJ01000001">
    <property type="protein sequence ID" value="RLJ71167.1"/>
    <property type="molecule type" value="Genomic_DNA"/>
</dbReference>
<feature type="binding site" evidence="11">
    <location>
        <position position="44"/>
    </location>
    <ligand>
        <name>NADP(+)</name>
        <dbReference type="ChEBI" id="CHEBI:58349"/>
    </ligand>
</feature>
<organism evidence="13 14">
    <name type="scientific">Hydrogenivirga caldilitoris</name>
    <dbReference type="NCBI Taxonomy" id="246264"/>
    <lineage>
        <taxon>Bacteria</taxon>
        <taxon>Pseudomonadati</taxon>
        <taxon>Aquificota</taxon>
        <taxon>Aquificia</taxon>
        <taxon>Aquificales</taxon>
        <taxon>Aquificaceae</taxon>
        <taxon>Hydrogenivirga</taxon>
    </lineage>
</organism>
<feature type="binding site" evidence="11">
    <location>
        <begin position="133"/>
        <end position="135"/>
    </location>
    <ligand>
        <name>FMN</name>
        <dbReference type="ChEBI" id="CHEBI:58210"/>
    </ligand>
</feature>
<dbReference type="InterPro" id="IPR020541">
    <property type="entry name" value="Chorismate_synthase_CS"/>
</dbReference>
<dbReference type="CDD" id="cd07304">
    <property type="entry name" value="Chorismate_synthase"/>
    <property type="match status" value="1"/>
</dbReference>
<evidence type="ECO:0000313" key="13">
    <source>
        <dbReference type="EMBL" id="RLJ71167.1"/>
    </source>
</evidence>
<comment type="subunit">
    <text evidence="11">Homotetramer.</text>
</comment>
<dbReference type="GO" id="GO:0009423">
    <property type="term" value="P:chorismate biosynthetic process"/>
    <property type="evidence" value="ECO:0007669"/>
    <property type="project" value="UniProtKB-UniRule"/>
</dbReference>
<dbReference type="SUPFAM" id="SSF103263">
    <property type="entry name" value="Chorismate synthase, AroC"/>
    <property type="match status" value="1"/>
</dbReference>
<comment type="function">
    <text evidence="11">Catalyzes the anti-1,4-elimination of the C-3 phosphate and the C-6 proR hydrogen from 5-enolpyruvylshikimate-3-phosphate (EPSP) to yield chorismate, which is the branch point compound that serves as the starting substrate for the three terminal pathways of aromatic amino acid biosynthesis. This reaction introduces a second double bond into the aromatic ring system.</text>
</comment>
<dbReference type="InterPro" id="IPR000453">
    <property type="entry name" value="Chorismate_synth"/>
</dbReference>
<evidence type="ECO:0000256" key="5">
    <source>
        <dbReference type="ARBA" id="ARBA00022630"/>
    </source>
</evidence>
<dbReference type="Pfam" id="PF01264">
    <property type="entry name" value="Chorismate_synt"/>
    <property type="match status" value="1"/>
</dbReference>
<dbReference type="GO" id="GO:0010181">
    <property type="term" value="F:FMN binding"/>
    <property type="evidence" value="ECO:0007669"/>
    <property type="project" value="TreeGrafter"/>
</dbReference>
<feature type="binding site" evidence="11">
    <location>
        <begin position="313"/>
        <end position="317"/>
    </location>
    <ligand>
        <name>FMN</name>
        <dbReference type="ChEBI" id="CHEBI:58210"/>
    </ligand>
</feature>
<keyword evidence="6 11" id="KW-0288">FMN</keyword>
<proteinExistence type="inferred from homology"/>
<dbReference type="GO" id="GO:0008652">
    <property type="term" value="P:amino acid biosynthetic process"/>
    <property type="evidence" value="ECO:0007669"/>
    <property type="project" value="UniProtKB-KW"/>
</dbReference>
<feature type="binding site" evidence="11">
    <location>
        <position position="298"/>
    </location>
    <ligand>
        <name>FMN</name>
        <dbReference type="ChEBI" id="CHEBI:58210"/>
    </ligand>
</feature>
<evidence type="ECO:0000256" key="6">
    <source>
        <dbReference type="ARBA" id="ARBA00022643"/>
    </source>
</evidence>
<dbReference type="PROSITE" id="PS00787">
    <property type="entry name" value="CHORISMATE_SYNTHASE_1"/>
    <property type="match status" value="1"/>
</dbReference>
<keyword evidence="8 11" id="KW-0521">NADP</keyword>
<feature type="binding site" evidence="11">
    <location>
        <position position="50"/>
    </location>
    <ligand>
        <name>NADP(+)</name>
        <dbReference type="ChEBI" id="CHEBI:58349"/>
    </ligand>
</feature>
<comment type="catalytic activity">
    <reaction evidence="11 12">
        <text>5-O-(1-carboxyvinyl)-3-phosphoshikimate = chorismate + phosphate</text>
        <dbReference type="Rhea" id="RHEA:21020"/>
        <dbReference type="ChEBI" id="CHEBI:29748"/>
        <dbReference type="ChEBI" id="CHEBI:43474"/>
        <dbReference type="ChEBI" id="CHEBI:57701"/>
        <dbReference type="EC" id="4.2.3.5"/>
    </reaction>
</comment>
<evidence type="ECO:0000256" key="1">
    <source>
        <dbReference type="ARBA" id="ARBA00005044"/>
    </source>
</evidence>
<keyword evidence="14" id="KW-1185">Reference proteome</keyword>
<accession>A0A497XQB5</accession>
<gene>
    <name evidence="11" type="primary">aroC</name>
    <name evidence="13" type="ORF">BCF55_1465</name>
</gene>